<sequence>MKKFTLLDYVLFNGIPKEDMEMLLACIGAKIKFYKEKDDLTELLQNGQYCFLLLSGKIRMTMPNGNVRLLKENSFFGSVVFSEIVPEAAKSATYQAETLVTILVMDHEGIANPCWFSCFFHHRLRENAERLYWQG</sequence>
<keyword evidence="3" id="KW-1185">Reference proteome</keyword>
<dbReference type="InterPro" id="IPR000595">
    <property type="entry name" value="cNMP-bd_dom"/>
</dbReference>
<protein>
    <recommendedName>
        <fullName evidence="1">Cyclic nucleotide-binding domain-containing protein</fullName>
    </recommendedName>
</protein>
<accession>A0A923NLT6</accession>
<gene>
    <name evidence="2" type="ORF">H9L42_13765</name>
</gene>
<dbReference type="AlphaFoldDB" id="A0A923NLT6"/>
<dbReference type="Pfam" id="PF00027">
    <property type="entry name" value="cNMP_binding"/>
    <property type="match status" value="1"/>
</dbReference>
<organism evidence="2 3">
    <name type="scientific">Zhenpiania hominis</name>
    <dbReference type="NCBI Taxonomy" id="2763644"/>
    <lineage>
        <taxon>Bacteria</taxon>
        <taxon>Bacillati</taxon>
        <taxon>Bacillota</taxon>
        <taxon>Clostridia</taxon>
        <taxon>Peptostreptococcales</taxon>
        <taxon>Anaerovoracaceae</taxon>
        <taxon>Zhenpiania</taxon>
    </lineage>
</organism>
<evidence type="ECO:0000313" key="3">
    <source>
        <dbReference type="Proteomes" id="UP000602647"/>
    </source>
</evidence>
<proteinExistence type="predicted"/>
<reference evidence="2" key="1">
    <citation type="submission" date="2020-08" db="EMBL/GenBank/DDBJ databases">
        <title>Genome public.</title>
        <authorList>
            <person name="Liu C."/>
            <person name="Sun Q."/>
        </authorList>
    </citation>
    <scope>NUCLEOTIDE SEQUENCE</scope>
    <source>
        <strain evidence="2">BX12</strain>
    </source>
</reference>
<name>A0A923NLT6_9FIRM</name>
<evidence type="ECO:0000259" key="1">
    <source>
        <dbReference type="PROSITE" id="PS50042"/>
    </source>
</evidence>
<dbReference type="RefSeq" id="WP_187303987.1">
    <property type="nucleotide sequence ID" value="NZ_JACRYT010000021.1"/>
</dbReference>
<comment type="caution">
    <text evidence="2">The sequence shown here is derived from an EMBL/GenBank/DDBJ whole genome shotgun (WGS) entry which is preliminary data.</text>
</comment>
<feature type="domain" description="Cyclic nucleotide-binding" evidence="1">
    <location>
        <begin position="11"/>
        <end position="108"/>
    </location>
</feature>
<dbReference type="PROSITE" id="PS50042">
    <property type="entry name" value="CNMP_BINDING_3"/>
    <property type="match status" value="1"/>
</dbReference>
<dbReference type="InterPro" id="IPR018490">
    <property type="entry name" value="cNMP-bd_dom_sf"/>
</dbReference>
<dbReference type="Proteomes" id="UP000602647">
    <property type="component" value="Unassembled WGS sequence"/>
</dbReference>
<dbReference type="EMBL" id="JACRYT010000021">
    <property type="protein sequence ID" value="MBC6680889.1"/>
    <property type="molecule type" value="Genomic_DNA"/>
</dbReference>
<dbReference type="Gene3D" id="2.60.120.10">
    <property type="entry name" value="Jelly Rolls"/>
    <property type="match status" value="1"/>
</dbReference>
<evidence type="ECO:0000313" key="2">
    <source>
        <dbReference type="EMBL" id="MBC6680889.1"/>
    </source>
</evidence>
<dbReference type="InterPro" id="IPR014710">
    <property type="entry name" value="RmlC-like_jellyroll"/>
</dbReference>
<dbReference type="SUPFAM" id="SSF51206">
    <property type="entry name" value="cAMP-binding domain-like"/>
    <property type="match status" value="1"/>
</dbReference>